<gene>
    <name evidence="3" type="ORF">DCS_00181</name>
</gene>
<dbReference type="InParanoid" id="A0A151GPM1"/>
<feature type="compositionally biased region" description="Low complexity" evidence="1">
    <location>
        <begin position="110"/>
        <end position="124"/>
    </location>
</feature>
<evidence type="ECO:0000313" key="4">
    <source>
        <dbReference type="Proteomes" id="UP000076580"/>
    </source>
</evidence>
<proteinExistence type="predicted"/>
<dbReference type="RefSeq" id="XP_040658406.1">
    <property type="nucleotide sequence ID" value="XM_040797523.1"/>
</dbReference>
<dbReference type="GeneID" id="63712824"/>
<evidence type="ECO:0000313" key="3">
    <source>
        <dbReference type="EMBL" id="KYK59054.1"/>
    </source>
</evidence>
<comment type="caution">
    <text evidence="3">The sequence shown here is derived from an EMBL/GenBank/DDBJ whole genome shotgun (WGS) entry which is preliminary data.</text>
</comment>
<keyword evidence="2" id="KW-1133">Transmembrane helix</keyword>
<dbReference type="EMBL" id="LAYC01000001">
    <property type="protein sequence ID" value="KYK59054.1"/>
    <property type="molecule type" value="Genomic_DNA"/>
</dbReference>
<dbReference type="OrthoDB" id="5426355at2759"/>
<dbReference type="Proteomes" id="UP000076580">
    <property type="component" value="Chromosome 01"/>
</dbReference>
<reference evidence="3 4" key="1">
    <citation type="journal article" date="2016" name="Sci. Rep.">
        <title>Insights into Adaptations to a Near-Obligate Nematode Endoparasitic Lifestyle from the Finished Genome of Drechmeria coniospora.</title>
        <authorList>
            <person name="Zhang L."/>
            <person name="Zhou Z."/>
            <person name="Guo Q."/>
            <person name="Fokkens L."/>
            <person name="Miskei M."/>
            <person name="Pocsi I."/>
            <person name="Zhang W."/>
            <person name="Chen M."/>
            <person name="Wang L."/>
            <person name="Sun Y."/>
            <person name="Donzelli B.G."/>
            <person name="Gibson D.M."/>
            <person name="Nelson D.R."/>
            <person name="Luo J.G."/>
            <person name="Rep M."/>
            <person name="Liu H."/>
            <person name="Yang S."/>
            <person name="Wang J."/>
            <person name="Krasnoff S.B."/>
            <person name="Xu Y."/>
            <person name="Molnar I."/>
            <person name="Lin M."/>
        </authorList>
    </citation>
    <scope>NUCLEOTIDE SEQUENCE [LARGE SCALE GENOMIC DNA]</scope>
    <source>
        <strain evidence="3 4">ARSEF 6962</strain>
    </source>
</reference>
<feature type="compositionally biased region" description="Low complexity" evidence="1">
    <location>
        <begin position="177"/>
        <end position="188"/>
    </location>
</feature>
<accession>A0A151GPM1</accession>
<sequence length="229" mass="24345">MAQLPVTTIPPFSDPSRLPDCAKQCGPLYDANGACVPPAVAPANAGSYVACFCAHDKVSPFSQGTAGVCDEACNGVNGGLQSVAAWFQGMCATPKTTTARASNPKTTTISGSKPTSAASASANSNSGGGDWISNHWQWVIFIVLLVVGITVIWVGACLWRRRYIRKKDRQQFMGQKHSGSSSHPSWGPTVTGSESVMPMTFNPDAETGAMTEKPQPTKEKTKWFSSRRT</sequence>
<feature type="region of interest" description="Disordered" evidence="1">
    <location>
        <begin position="173"/>
        <end position="229"/>
    </location>
</feature>
<keyword evidence="4" id="KW-1185">Reference proteome</keyword>
<feature type="compositionally biased region" description="Polar residues" evidence="1">
    <location>
        <begin position="97"/>
        <end position="109"/>
    </location>
</feature>
<organism evidence="3 4">
    <name type="scientific">Drechmeria coniospora</name>
    <name type="common">Nematophagous fungus</name>
    <name type="synonym">Meria coniospora</name>
    <dbReference type="NCBI Taxonomy" id="98403"/>
    <lineage>
        <taxon>Eukaryota</taxon>
        <taxon>Fungi</taxon>
        <taxon>Dikarya</taxon>
        <taxon>Ascomycota</taxon>
        <taxon>Pezizomycotina</taxon>
        <taxon>Sordariomycetes</taxon>
        <taxon>Hypocreomycetidae</taxon>
        <taxon>Hypocreales</taxon>
        <taxon>Ophiocordycipitaceae</taxon>
        <taxon>Drechmeria</taxon>
    </lineage>
</organism>
<dbReference type="AlphaFoldDB" id="A0A151GPM1"/>
<feature type="transmembrane region" description="Helical" evidence="2">
    <location>
        <begin position="136"/>
        <end position="159"/>
    </location>
</feature>
<feature type="region of interest" description="Disordered" evidence="1">
    <location>
        <begin position="97"/>
        <end position="124"/>
    </location>
</feature>
<evidence type="ECO:0008006" key="5">
    <source>
        <dbReference type="Google" id="ProtNLM"/>
    </source>
</evidence>
<keyword evidence="2" id="KW-0812">Transmembrane</keyword>
<evidence type="ECO:0000256" key="1">
    <source>
        <dbReference type="SAM" id="MobiDB-lite"/>
    </source>
</evidence>
<name>A0A151GPM1_DRECN</name>
<evidence type="ECO:0000256" key="2">
    <source>
        <dbReference type="SAM" id="Phobius"/>
    </source>
</evidence>
<keyword evidence="2" id="KW-0472">Membrane</keyword>
<protein>
    <recommendedName>
        <fullName evidence="5">Integral membrane protein</fullName>
    </recommendedName>
</protein>